<dbReference type="CDD" id="cd00052">
    <property type="entry name" value="EH"/>
    <property type="match status" value="1"/>
</dbReference>
<dbReference type="AlphaFoldDB" id="A0AA39QAB3"/>
<dbReference type="GO" id="GO:0016197">
    <property type="term" value="P:endosomal transport"/>
    <property type="evidence" value="ECO:0007669"/>
    <property type="project" value="TreeGrafter"/>
</dbReference>
<feature type="domain" description="EH" evidence="3">
    <location>
        <begin position="271"/>
        <end position="345"/>
    </location>
</feature>
<dbReference type="Proteomes" id="UP001175228">
    <property type="component" value="Unassembled WGS sequence"/>
</dbReference>
<evidence type="ECO:0000256" key="1">
    <source>
        <dbReference type="SAM" id="Coils"/>
    </source>
</evidence>
<feature type="domain" description="EH" evidence="3">
    <location>
        <begin position="121"/>
        <end position="211"/>
    </location>
</feature>
<feature type="region of interest" description="Disordered" evidence="2">
    <location>
        <begin position="204"/>
        <end position="230"/>
    </location>
</feature>
<proteinExistence type="predicted"/>
<feature type="compositionally biased region" description="Polar residues" evidence="2">
    <location>
        <begin position="216"/>
        <end position="226"/>
    </location>
</feature>
<dbReference type="GO" id="GO:0006897">
    <property type="term" value="P:endocytosis"/>
    <property type="evidence" value="ECO:0007669"/>
    <property type="project" value="TreeGrafter"/>
</dbReference>
<feature type="compositionally biased region" description="Basic and acidic residues" evidence="2">
    <location>
        <begin position="369"/>
        <end position="385"/>
    </location>
</feature>
<dbReference type="PROSITE" id="PS50031">
    <property type="entry name" value="EH"/>
    <property type="match status" value="2"/>
</dbReference>
<accession>A0AA39QAB3</accession>
<dbReference type="GO" id="GO:0005737">
    <property type="term" value="C:cytoplasm"/>
    <property type="evidence" value="ECO:0007669"/>
    <property type="project" value="TreeGrafter"/>
</dbReference>
<dbReference type="SUPFAM" id="SSF47473">
    <property type="entry name" value="EF-hand"/>
    <property type="match status" value="3"/>
</dbReference>
<evidence type="ECO:0000313" key="4">
    <source>
        <dbReference type="EMBL" id="KAK0498455.1"/>
    </source>
</evidence>
<sequence>MAAPSFSEEEANIIAKIIPTDASWQFLGAEAAVEAFEPVRLSPKVLAGIWDIADEGAKGYLTRNEVGVAARLIGWAQRGFAVEANLVHRPGPLAILHNEVDVTESSEAASPRNLPSLLSEDKARYMIIFKQSEPENGILDGVTVWDIILKSRLPMVTLTKIWDLVDVRRCGALNITEFNLVMYIIHGLLDSRFAVVPSSLPPHIREQAEPDRDDLSPQSDVASVTATHPDAVPGKPNLRDAFTRDFHYIRASVNLEGWHLPDVVKEHSDFYFDDLDQQRKEYIEGDQAVPFLLLSKLPPVDLAHIWNLIDSTSKGQLTRGDFAMVMFLVYKQLAGIDIPRTLPSSSRISPLVTPRDNTIPTPTSKTRSVQRDNISDRDTASDVKRSPLLSPADKPLSPMRDFSYDIESLQQQLTSLKQLRLTERSALRSEIHDLLAENSELRFLQRTMDESLKRTVSYYTDRIYASNAENTNLKKEIELMEGMITQLKAHQSASEDLTHANQLLHTEVDRLSNQLETANSEQAVQKMVNEELSDELDRLRAQIRELRESTTLLPQTDGDEELQAMINEDLAKENTTLRGQVQELGRGVATAPNSKCQ</sequence>
<dbReference type="Pfam" id="PF12763">
    <property type="entry name" value="EH"/>
    <property type="match status" value="3"/>
</dbReference>
<organism evidence="4 5">
    <name type="scientific">Armillaria luteobubalina</name>
    <dbReference type="NCBI Taxonomy" id="153913"/>
    <lineage>
        <taxon>Eukaryota</taxon>
        <taxon>Fungi</taxon>
        <taxon>Dikarya</taxon>
        <taxon>Basidiomycota</taxon>
        <taxon>Agaricomycotina</taxon>
        <taxon>Agaricomycetes</taxon>
        <taxon>Agaricomycetidae</taxon>
        <taxon>Agaricales</taxon>
        <taxon>Marasmiineae</taxon>
        <taxon>Physalacriaceae</taxon>
        <taxon>Armillaria</taxon>
    </lineage>
</organism>
<dbReference type="InterPro" id="IPR000261">
    <property type="entry name" value="EH_dom"/>
</dbReference>
<protein>
    <recommendedName>
        <fullName evidence="3">EH domain-containing protein</fullName>
    </recommendedName>
</protein>
<dbReference type="PANTHER" id="PTHR11216">
    <property type="entry name" value="EH DOMAIN"/>
    <property type="match status" value="1"/>
</dbReference>
<feature type="region of interest" description="Disordered" evidence="2">
    <location>
        <begin position="347"/>
        <end position="396"/>
    </location>
</feature>
<feature type="compositionally biased region" description="Basic and acidic residues" evidence="2">
    <location>
        <begin position="204"/>
        <end position="215"/>
    </location>
</feature>
<keyword evidence="1" id="KW-0175">Coiled coil</keyword>
<evidence type="ECO:0000259" key="3">
    <source>
        <dbReference type="PROSITE" id="PS50031"/>
    </source>
</evidence>
<comment type="caution">
    <text evidence="4">The sequence shown here is derived from an EMBL/GenBank/DDBJ whole genome shotgun (WGS) entry which is preliminary data.</text>
</comment>
<keyword evidence="5" id="KW-1185">Reference proteome</keyword>
<dbReference type="GO" id="GO:0005886">
    <property type="term" value="C:plasma membrane"/>
    <property type="evidence" value="ECO:0007669"/>
    <property type="project" value="TreeGrafter"/>
</dbReference>
<reference evidence="4" key="1">
    <citation type="submission" date="2023-06" db="EMBL/GenBank/DDBJ databases">
        <authorList>
            <consortium name="Lawrence Berkeley National Laboratory"/>
            <person name="Ahrendt S."/>
            <person name="Sahu N."/>
            <person name="Indic B."/>
            <person name="Wong-Bajracharya J."/>
            <person name="Merenyi Z."/>
            <person name="Ke H.-M."/>
            <person name="Monk M."/>
            <person name="Kocsube S."/>
            <person name="Drula E."/>
            <person name="Lipzen A."/>
            <person name="Balint B."/>
            <person name="Henrissat B."/>
            <person name="Andreopoulos B."/>
            <person name="Martin F.M."/>
            <person name="Harder C.B."/>
            <person name="Rigling D."/>
            <person name="Ford K.L."/>
            <person name="Foster G.D."/>
            <person name="Pangilinan J."/>
            <person name="Papanicolaou A."/>
            <person name="Barry K."/>
            <person name="LaButti K."/>
            <person name="Viragh M."/>
            <person name="Koriabine M."/>
            <person name="Yan M."/>
            <person name="Riley R."/>
            <person name="Champramary S."/>
            <person name="Plett K.L."/>
            <person name="Tsai I.J."/>
            <person name="Slot J."/>
            <person name="Sipos G."/>
            <person name="Plett J."/>
            <person name="Nagy L.G."/>
            <person name="Grigoriev I.V."/>
        </authorList>
    </citation>
    <scope>NUCLEOTIDE SEQUENCE</scope>
    <source>
        <strain evidence="4">HWK02</strain>
    </source>
</reference>
<dbReference type="InterPro" id="IPR011992">
    <property type="entry name" value="EF-hand-dom_pair"/>
</dbReference>
<evidence type="ECO:0000256" key="2">
    <source>
        <dbReference type="SAM" id="MobiDB-lite"/>
    </source>
</evidence>
<dbReference type="EMBL" id="JAUEPU010000011">
    <property type="protein sequence ID" value="KAK0498455.1"/>
    <property type="molecule type" value="Genomic_DNA"/>
</dbReference>
<name>A0AA39QAB3_9AGAR</name>
<dbReference type="Gene3D" id="1.10.238.10">
    <property type="entry name" value="EF-hand"/>
    <property type="match status" value="3"/>
</dbReference>
<dbReference type="PANTHER" id="PTHR11216:SF174">
    <property type="entry name" value="GH06923P"/>
    <property type="match status" value="1"/>
</dbReference>
<evidence type="ECO:0000313" key="5">
    <source>
        <dbReference type="Proteomes" id="UP001175228"/>
    </source>
</evidence>
<gene>
    <name evidence="4" type="ORF">EDD18DRAFT_89480</name>
</gene>
<feature type="compositionally biased region" description="Polar residues" evidence="2">
    <location>
        <begin position="355"/>
        <end position="367"/>
    </location>
</feature>
<dbReference type="SMART" id="SM00027">
    <property type="entry name" value="EH"/>
    <property type="match status" value="2"/>
</dbReference>
<feature type="coiled-coil region" evidence="1">
    <location>
        <begin position="470"/>
        <end position="549"/>
    </location>
</feature>